<reference evidence="3 4" key="1">
    <citation type="submission" date="2016-11" db="EMBL/GenBank/DDBJ databases">
        <authorList>
            <person name="Varghese N."/>
            <person name="Submissions S."/>
        </authorList>
    </citation>
    <scope>NUCLEOTIDE SEQUENCE [LARGE SCALE GENOMIC DNA]</scope>
    <source>
        <strain evidence="3 4">DSM 29620</strain>
    </source>
</reference>
<keyword evidence="1" id="KW-0472">Membrane</keyword>
<keyword evidence="1" id="KW-1133">Transmembrane helix</keyword>
<name>A0A1H0CLM9_9RHOB</name>
<evidence type="ECO:0000313" key="3">
    <source>
        <dbReference type="EMBL" id="SHJ43206.1"/>
    </source>
</evidence>
<accession>A0A1H0CLM9</accession>
<dbReference type="RefSeq" id="WP_149786858.1">
    <property type="nucleotide sequence ID" value="NZ_FNIO01000001.1"/>
</dbReference>
<protein>
    <recommendedName>
        <fullName evidence="5">VPLPA-CTERM protein sorting domain-containing protein</fullName>
    </recommendedName>
</protein>
<keyword evidence="4" id="KW-1185">Reference proteome</keyword>
<evidence type="ECO:0000256" key="2">
    <source>
        <dbReference type="SAM" id="SignalP"/>
    </source>
</evidence>
<keyword evidence="1" id="KW-0812">Transmembrane</keyword>
<feature type="signal peptide" evidence="2">
    <location>
        <begin position="1"/>
        <end position="28"/>
    </location>
</feature>
<dbReference type="Proteomes" id="UP000324252">
    <property type="component" value="Unassembled WGS sequence"/>
</dbReference>
<keyword evidence="2" id="KW-0732">Signal</keyword>
<feature type="chain" id="PRO_5015064448" description="VPLPA-CTERM protein sorting domain-containing protein" evidence="2">
    <location>
        <begin position="29"/>
        <end position="242"/>
    </location>
</feature>
<sequence>MKTLKNKLLAGAASTAVLFFVSVAGASAATLSTEITFEDGVVSPNANGSVVWDGYLVEPTNITSGQCESGDCTLESGNGPLPVITRQSDSVLFDFKSFWFSMQGKGGTTDAQNSFYVEGFDENNISVKKITFTLSDAIGVFTDYTIVQKTGEGGTGTGDSACENDKICKSVGYAVTLGSAFENLSRVEFLATETANTRLDSMLFEREGDPGGGVIPLPAGLPLLLTAVGIGGLIGRRKRKSA</sequence>
<evidence type="ECO:0008006" key="5">
    <source>
        <dbReference type="Google" id="ProtNLM"/>
    </source>
</evidence>
<proteinExistence type="predicted"/>
<gene>
    <name evidence="3" type="ORF">SAMN05444142_101229</name>
</gene>
<organism evidence="3 4">
    <name type="scientific">Lutimaribacter pacificus</name>
    <dbReference type="NCBI Taxonomy" id="391948"/>
    <lineage>
        <taxon>Bacteria</taxon>
        <taxon>Pseudomonadati</taxon>
        <taxon>Pseudomonadota</taxon>
        <taxon>Alphaproteobacteria</taxon>
        <taxon>Rhodobacterales</taxon>
        <taxon>Roseobacteraceae</taxon>
        <taxon>Lutimaribacter</taxon>
    </lineage>
</organism>
<evidence type="ECO:0000256" key="1">
    <source>
        <dbReference type="SAM" id="Phobius"/>
    </source>
</evidence>
<dbReference type="OrthoDB" id="9930681at2"/>
<feature type="transmembrane region" description="Helical" evidence="1">
    <location>
        <begin position="215"/>
        <end position="235"/>
    </location>
</feature>
<dbReference type="EMBL" id="FQZZ01000001">
    <property type="protein sequence ID" value="SHJ43206.1"/>
    <property type="molecule type" value="Genomic_DNA"/>
</dbReference>
<evidence type="ECO:0000313" key="4">
    <source>
        <dbReference type="Proteomes" id="UP000324252"/>
    </source>
</evidence>
<dbReference type="AlphaFoldDB" id="A0A1H0CLM9"/>